<evidence type="ECO:0000256" key="2">
    <source>
        <dbReference type="ARBA" id="ARBA00023125"/>
    </source>
</evidence>
<dbReference type="AlphaFoldDB" id="A0A2A4ZB64"/>
<feature type="domain" description="HTH lacI-type" evidence="4">
    <location>
        <begin position="5"/>
        <end position="55"/>
    </location>
</feature>
<proteinExistence type="predicted"/>
<sequence>MAKRPTIDDLARAANVSTATVDRVINGRHKVREDTTKRVCDAAHEIGYHAAGLIKQRIQENLSPVKFGFILQKPQQYFYQQFAEKLAEAVRVNVDI</sequence>
<dbReference type="GO" id="GO:0000976">
    <property type="term" value="F:transcription cis-regulatory region binding"/>
    <property type="evidence" value="ECO:0007669"/>
    <property type="project" value="TreeGrafter"/>
</dbReference>
<dbReference type="InterPro" id="IPR010982">
    <property type="entry name" value="Lambda_DNA-bd_dom_sf"/>
</dbReference>
<dbReference type="PRINTS" id="PR00036">
    <property type="entry name" value="HTHLACI"/>
</dbReference>
<dbReference type="Pfam" id="PF00356">
    <property type="entry name" value="LacI"/>
    <property type="match status" value="1"/>
</dbReference>
<gene>
    <name evidence="5" type="ORF">COB13_00590</name>
</gene>
<accession>A0A2A4ZB64</accession>
<dbReference type="GO" id="GO:0003700">
    <property type="term" value="F:DNA-binding transcription factor activity"/>
    <property type="evidence" value="ECO:0007669"/>
    <property type="project" value="TreeGrafter"/>
</dbReference>
<dbReference type="SUPFAM" id="SSF47413">
    <property type="entry name" value="lambda repressor-like DNA-binding domains"/>
    <property type="match status" value="1"/>
</dbReference>
<keyword evidence="3" id="KW-0804">Transcription</keyword>
<dbReference type="CDD" id="cd01392">
    <property type="entry name" value="HTH_LacI"/>
    <property type="match status" value="1"/>
</dbReference>
<dbReference type="SMART" id="SM00354">
    <property type="entry name" value="HTH_LACI"/>
    <property type="match status" value="1"/>
</dbReference>
<evidence type="ECO:0000313" key="5">
    <source>
        <dbReference type="EMBL" id="PCJ03766.1"/>
    </source>
</evidence>
<dbReference type="PROSITE" id="PS50932">
    <property type="entry name" value="HTH_LACI_2"/>
    <property type="match status" value="1"/>
</dbReference>
<dbReference type="Gene3D" id="1.10.260.40">
    <property type="entry name" value="lambda repressor-like DNA-binding domains"/>
    <property type="match status" value="1"/>
</dbReference>
<dbReference type="EMBL" id="NVUS01000001">
    <property type="protein sequence ID" value="PCJ03766.1"/>
    <property type="molecule type" value="Genomic_DNA"/>
</dbReference>
<dbReference type="PANTHER" id="PTHR30146">
    <property type="entry name" value="LACI-RELATED TRANSCRIPTIONAL REPRESSOR"/>
    <property type="match status" value="1"/>
</dbReference>
<dbReference type="PANTHER" id="PTHR30146:SF152">
    <property type="entry name" value="TRANSCRIPTIONAL REGULATORY PROTEIN"/>
    <property type="match status" value="1"/>
</dbReference>
<organism evidence="5">
    <name type="scientific">OCS116 cluster bacterium</name>
    <dbReference type="NCBI Taxonomy" id="2030921"/>
    <lineage>
        <taxon>Bacteria</taxon>
        <taxon>Pseudomonadati</taxon>
        <taxon>Pseudomonadota</taxon>
        <taxon>Alphaproteobacteria</taxon>
        <taxon>OCS116 cluster</taxon>
    </lineage>
</organism>
<comment type="caution">
    <text evidence="5">The sequence shown here is derived from an EMBL/GenBank/DDBJ whole genome shotgun (WGS) entry which is preliminary data.</text>
</comment>
<reference evidence="5" key="2">
    <citation type="journal article" date="2018" name="ISME J.">
        <title>A dynamic microbial community with high functional redundancy inhabits the cold, oxic subseafloor aquifer.</title>
        <authorList>
            <person name="Tully B.J."/>
            <person name="Wheat C.G."/>
            <person name="Glazer B.T."/>
            <person name="Huber J.A."/>
        </authorList>
    </citation>
    <scope>NUCLEOTIDE SEQUENCE</scope>
    <source>
        <strain evidence="5">NORP83</strain>
    </source>
</reference>
<keyword evidence="1" id="KW-0805">Transcription regulation</keyword>
<keyword evidence="2" id="KW-0238">DNA-binding</keyword>
<evidence type="ECO:0000256" key="3">
    <source>
        <dbReference type="ARBA" id="ARBA00023163"/>
    </source>
</evidence>
<name>A0A2A4ZB64_9PROT</name>
<dbReference type="PROSITE" id="PS00356">
    <property type="entry name" value="HTH_LACI_1"/>
    <property type="match status" value="1"/>
</dbReference>
<protein>
    <recommendedName>
        <fullName evidence="4">HTH lacI-type domain-containing protein</fullName>
    </recommendedName>
</protein>
<evidence type="ECO:0000259" key="4">
    <source>
        <dbReference type="PROSITE" id="PS50932"/>
    </source>
</evidence>
<dbReference type="InterPro" id="IPR000843">
    <property type="entry name" value="HTH_LacI"/>
</dbReference>
<reference key="1">
    <citation type="submission" date="2017-08" db="EMBL/GenBank/DDBJ databases">
        <title>A dynamic microbial community with high functional redundancy inhabits the cold, oxic subseafloor aquifer.</title>
        <authorList>
            <person name="Tully B.J."/>
            <person name="Wheat C.G."/>
            <person name="Glazer B.T."/>
            <person name="Huber J.A."/>
        </authorList>
    </citation>
    <scope>NUCLEOTIDE SEQUENCE [LARGE SCALE GENOMIC DNA]</scope>
</reference>
<evidence type="ECO:0000256" key="1">
    <source>
        <dbReference type="ARBA" id="ARBA00023015"/>
    </source>
</evidence>